<feature type="compositionally biased region" description="Low complexity" evidence="1">
    <location>
        <begin position="285"/>
        <end position="297"/>
    </location>
</feature>
<feature type="region of interest" description="Disordered" evidence="1">
    <location>
        <begin position="109"/>
        <end position="162"/>
    </location>
</feature>
<accession>A0A0W0SD89</accession>
<feature type="compositionally biased region" description="Polar residues" evidence="1">
    <location>
        <begin position="225"/>
        <end position="242"/>
    </location>
</feature>
<sequence>MLGMEKVAKKFRAKKAEKKQGKIKGFLKSLIEIPVKEKDALQDPAGIDQVEQVTEAQDFVEQKSIEDTFASSEQTRSRAQSNPDRERLRELGYRTRSIDKFFMGSALHLESNNTNGNEQDPQWQDLETDSDRKISKTGNNRHSYPDSSITSSDTSNEGSLSSSPIALFQEVFALDLEEHLDPPMHPEKRPEKEKVKFNLSPLQLDQLELREHDFVRKKTPRYLSQQVVHNQSKISSEYSTLPQADEKKKSKFDSLPFRRSNSKIKKSRERKDVLTIGINDIDPFTSSSESITTNSDSSDYESEYWSKEDREEEIKRNKIGRSDKFKSQTLSASHEREANLLDIPDVPRVDSADIEGSDITNGPQHQDAQTDFSGLTGDESAVTDCSEITESFTTPRVEFDKQLDEGANGRRPSGKLKSVVSSRVMVLTPRKGSLASPGFHKPDEKLVKKSNIKINYPGQGIFGAKQQDVISDENEFALTGSGLEL</sequence>
<dbReference type="Proteomes" id="UP000054921">
    <property type="component" value="Unassembled WGS sequence"/>
</dbReference>
<feature type="region of interest" description="Disordered" evidence="1">
    <location>
        <begin position="1"/>
        <end position="21"/>
    </location>
</feature>
<feature type="compositionally biased region" description="Basic and acidic residues" evidence="1">
    <location>
        <begin position="304"/>
        <end position="326"/>
    </location>
</feature>
<gene>
    <name evidence="2" type="ORF">Lche_3125</name>
</gene>
<reference evidence="2 3" key="1">
    <citation type="submission" date="2015-11" db="EMBL/GenBank/DDBJ databases">
        <title>Genomic analysis of 38 Legionella species identifies large and diverse effector repertoires.</title>
        <authorList>
            <person name="Burstein D."/>
            <person name="Amaro F."/>
            <person name="Zusman T."/>
            <person name="Lifshitz Z."/>
            <person name="Cohen O."/>
            <person name="Gilbert J.A."/>
            <person name="Pupko T."/>
            <person name="Shuman H.A."/>
            <person name="Segal G."/>
        </authorList>
    </citation>
    <scope>NUCLEOTIDE SEQUENCE [LARGE SCALE GENOMIC DNA]</scope>
    <source>
        <strain evidence="2 3">ORW</strain>
    </source>
</reference>
<feature type="compositionally biased region" description="Basic and acidic residues" evidence="1">
    <location>
        <begin position="83"/>
        <end position="92"/>
    </location>
</feature>
<feature type="region of interest" description="Disordered" evidence="1">
    <location>
        <begin position="61"/>
        <end position="92"/>
    </location>
</feature>
<evidence type="ECO:0000313" key="3">
    <source>
        <dbReference type="Proteomes" id="UP000054921"/>
    </source>
</evidence>
<proteinExistence type="predicted"/>
<feature type="region of interest" description="Disordered" evidence="1">
    <location>
        <begin position="225"/>
        <end position="371"/>
    </location>
</feature>
<feature type="compositionally biased region" description="Polar residues" evidence="1">
    <location>
        <begin position="136"/>
        <end position="162"/>
    </location>
</feature>
<protein>
    <submittedName>
        <fullName evidence="2">Uncharacterized protein</fullName>
    </submittedName>
</protein>
<feature type="compositionally biased region" description="Polar residues" evidence="1">
    <location>
        <begin position="69"/>
        <end position="82"/>
    </location>
</feature>
<evidence type="ECO:0000256" key="1">
    <source>
        <dbReference type="SAM" id="MobiDB-lite"/>
    </source>
</evidence>
<feature type="compositionally biased region" description="Polar residues" evidence="1">
    <location>
        <begin position="358"/>
        <end position="371"/>
    </location>
</feature>
<name>A0A0W0SD89_9GAMM</name>
<dbReference type="PATRIC" id="fig|28084.5.peg.3392"/>
<organism evidence="2 3">
    <name type="scientific">Legionella cherrii</name>
    <dbReference type="NCBI Taxonomy" id="28084"/>
    <lineage>
        <taxon>Bacteria</taxon>
        <taxon>Pseudomonadati</taxon>
        <taxon>Pseudomonadota</taxon>
        <taxon>Gammaproteobacteria</taxon>
        <taxon>Legionellales</taxon>
        <taxon>Legionellaceae</taxon>
        <taxon>Legionella</taxon>
    </lineage>
</organism>
<evidence type="ECO:0000313" key="2">
    <source>
        <dbReference type="EMBL" id="KTC81105.1"/>
    </source>
</evidence>
<feature type="compositionally biased region" description="Basic and acidic residues" evidence="1">
    <location>
        <begin position="333"/>
        <end position="351"/>
    </location>
</feature>
<comment type="caution">
    <text evidence="2">The sequence shown here is derived from an EMBL/GenBank/DDBJ whole genome shotgun (WGS) entry which is preliminary data.</text>
</comment>
<feature type="compositionally biased region" description="Polar residues" evidence="1">
    <location>
        <begin position="110"/>
        <end position="122"/>
    </location>
</feature>
<dbReference type="EMBL" id="LNXW01000013">
    <property type="protein sequence ID" value="KTC81105.1"/>
    <property type="molecule type" value="Genomic_DNA"/>
</dbReference>
<dbReference type="AlphaFoldDB" id="A0A0W0SD89"/>